<evidence type="ECO:0000256" key="1">
    <source>
        <dbReference type="SAM" id="SignalP"/>
    </source>
</evidence>
<accession>A0A087E5Y7</accession>
<sequence length="378" mass="40544">MTSRITKAVTAVLAAACLMTFAGCEGQVPHPAASAEHTDKPDVTEAQEKQIRANILKVVNAANEAKSVDGLDARMSGPELAIRTSEITIAQSTGSLDAKTNIPSKMTQAVIPTDSGWPRSIFTITTTTSDQQSQRLLVMVQDSARSNYKLWGVARLFQGAKLPKFAIPSIGAQMGTAKDTGLVATPEKAVAEYADVLQNGSASKYASKFADDYFRQELAKLSQTVQEGMERNAGTQQQTFQAAAGQIKVMRSSDGGDLVVAQINSEWTRQAGEGRESQPASDYRKGAVWERHRHQHDESHVCECCRHVCAAGRVSSEDYRGGRGASAGQGGGAVTPYCLPIGLFGGCRLRVAWQALHDAWKSCVSLRSAIACFGRYGL</sequence>
<name>A0A087E5Y7_9BIFI</name>
<dbReference type="Pfam" id="PF26366">
    <property type="entry name" value="DUF8094"/>
    <property type="match status" value="1"/>
</dbReference>
<reference evidence="3 4" key="1">
    <citation type="submission" date="2014-03" db="EMBL/GenBank/DDBJ databases">
        <title>Genomics of Bifidobacteria.</title>
        <authorList>
            <person name="Ventura M."/>
            <person name="Milani C."/>
            <person name="Lugli G.A."/>
        </authorList>
    </citation>
    <scope>NUCLEOTIDE SEQUENCE [LARGE SCALE GENOMIC DNA]</scope>
    <source>
        <strain evidence="3 4">LMG 21395</strain>
    </source>
</reference>
<dbReference type="AlphaFoldDB" id="A0A087E5Y7"/>
<comment type="caution">
    <text evidence="3">The sequence shown here is derived from an EMBL/GenBank/DDBJ whole genome shotgun (WGS) entry which is preliminary data.</text>
</comment>
<dbReference type="PROSITE" id="PS51257">
    <property type="entry name" value="PROKAR_LIPOPROTEIN"/>
    <property type="match status" value="1"/>
</dbReference>
<evidence type="ECO:0000313" key="3">
    <source>
        <dbReference type="EMBL" id="KFJ03188.1"/>
    </source>
</evidence>
<feature type="chain" id="PRO_5038441617" description="DUF8094 domain-containing protein" evidence="1">
    <location>
        <begin position="23"/>
        <end position="378"/>
    </location>
</feature>
<feature type="domain" description="DUF8094" evidence="2">
    <location>
        <begin position="41"/>
        <end position="282"/>
    </location>
</feature>
<dbReference type="EMBL" id="JGZT01000005">
    <property type="protein sequence ID" value="KFJ03188.1"/>
    <property type="molecule type" value="Genomic_DNA"/>
</dbReference>
<feature type="signal peptide" evidence="1">
    <location>
        <begin position="1"/>
        <end position="22"/>
    </location>
</feature>
<protein>
    <recommendedName>
        <fullName evidence="2">DUF8094 domain-containing protein</fullName>
    </recommendedName>
</protein>
<dbReference type="Proteomes" id="UP000029003">
    <property type="component" value="Unassembled WGS sequence"/>
</dbReference>
<gene>
    <name evidence="3" type="ORF">THER5_0648</name>
</gene>
<keyword evidence="1" id="KW-0732">Signal</keyword>
<organism evidence="3 4">
    <name type="scientific">Bifidobacterium thermacidophilum subsp. thermacidophilum</name>
    <dbReference type="NCBI Taxonomy" id="79262"/>
    <lineage>
        <taxon>Bacteria</taxon>
        <taxon>Bacillati</taxon>
        <taxon>Actinomycetota</taxon>
        <taxon>Actinomycetes</taxon>
        <taxon>Bifidobacteriales</taxon>
        <taxon>Bifidobacteriaceae</taxon>
        <taxon>Bifidobacterium</taxon>
    </lineage>
</organism>
<dbReference type="InterPro" id="IPR058407">
    <property type="entry name" value="DUF8094"/>
</dbReference>
<evidence type="ECO:0000259" key="2">
    <source>
        <dbReference type="Pfam" id="PF26366"/>
    </source>
</evidence>
<proteinExistence type="predicted"/>
<evidence type="ECO:0000313" key="4">
    <source>
        <dbReference type="Proteomes" id="UP000029003"/>
    </source>
</evidence>